<dbReference type="AlphaFoldDB" id="C0C1L9"/>
<comment type="caution">
    <text evidence="2">The sequence shown here is derived from an EMBL/GenBank/DDBJ whole genome shotgun (WGS) entry which is preliminary data.</text>
</comment>
<dbReference type="EMBL" id="ABYI02000022">
    <property type="protein sequence ID" value="EEG74033.1"/>
    <property type="molecule type" value="Genomic_DNA"/>
</dbReference>
<dbReference type="InterPro" id="IPR039564">
    <property type="entry name" value="Peptidase_C39-like"/>
</dbReference>
<feature type="domain" description="Peptidase C39-like" evidence="1">
    <location>
        <begin position="3"/>
        <end position="114"/>
    </location>
</feature>
<reference evidence="2" key="2">
    <citation type="submission" date="2013-06" db="EMBL/GenBank/DDBJ databases">
        <title>Draft genome sequence of Clostridium hylemonae (DSM 15053).</title>
        <authorList>
            <person name="Sudarsanam P."/>
            <person name="Ley R."/>
            <person name="Guruge J."/>
            <person name="Turnbaugh P.J."/>
            <person name="Mahowald M."/>
            <person name="Liep D."/>
            <person name="Gordon J."/>
        </authorList>
    </citation>
    <scope>NUCLEOTIDE SEQUENCE</scope>
    <source>
        <strain evidence="2">DSM 15053</strain>
    </source>
</reference>
<protein>
    <recommendedName>
        <fullName evidence="1">Peptidase C39-like domain-containing protein</fullName>
    </recommendedName>
</protein>
<reference evidence="2" key="1">
    <citation type="submission" date="2009-02" db="EMBL/GenBank/DDBJ databases">
        <authorList>
            <person name="Fulton L."/>
            <person name="Clifton S."/>
            <person name="Fulton B."/>
            <person name="Xu J."/>
            <person name="Minx P."/>
            <person name="Pepin K.H."/>
            <person name="Johnson M."/>
            <person name="Bhonagiri V."/>
            <person name="Nash W.E."/>
            <person name="Mardis E.R."/>
            <person name="Wilson R.K."/>
        </authorList>
    </citation>
    <scope>NUCLEOTIDE SEQUENCE [LARGE SCALE GENOMIC DNA]</scope>
    <source>
        <strain evidence="2">DSM 15053</strain>
    </source>
</reference>
<dbReference type="Gene3D" id="3.90.70.10">
    <property type="entry name" value="Cysteine proteinases"/>
    <property type="match status" value="1"/>
</dbReference>
<keyword evidence="3" id="KW-1185">Reference proteome</keyword>
<proteinExistence type="predicted"/>
<dbReference type="HOGENOM" id="CLU_055782_4_1_9"/>
<dbReference type="eggNOG" id="COG0768">
    <property type="taxonomic scope" value="Bacteria"/>
</dbReference>
<dbReference type="STRING" id="553973.CLOHYLEM_06039"/>
<sequence>MASYGCGPTALAIAVASLTGQNITPADTAAWSYANGYYSPGRGSVHALIPRGAEGYGLKAEKLTPLTPDSFRMALSADKLLILLMGPGDFTDSGHFIVAYGYDDSGNILIADPASQERSSSAWPADTLITQLSRSARDGGPVWVLSKP</sequence>
<name>C0C1L9_9FIRM</name>
<accession>C0C1L9</accession>
<gene>
    <name evidence="2" type="ORF">CLOHYLEM_06039</name>
</gene>
<evidence type="ECO:0000259" key="1">
    <source>
        <dbReference type="Pfam" id="PF13529"/>
    </source>
</evidence>
<evidence type="ECO:0000313" key="2">
    <source>
        <dbReference type="EMBL" id="EEG74033.1"/>
    </source>
</evidence>
<dbReference type="Pfam" id="PF13529">
    <property type="entry name" value="Peptidase_C39_2"/>
    <property type="match status" value="1"/>
</dbReference>
<organism evidence="2 3">
    <name type="scientific">[Clostridium] hylemonae DSM 15053</name>
    <dbReference type="NCBI Taxonomy" id="553973"/>
    <lineage>
        <taxon>Bacteria</taxon>
        <taxon>Bacillati</taxon>
        <taxon>Bacillota</taxon>
        <taxon>Clostridia</taxon>
        <taxon>Lachnospirales</taxon>
        <taxon>Lachnospiraceae</taxon>
    </lineage>
</organism>
<dbReference type="Proteomes" id="UP000004893">
    <property type="component" value="Unassembled WGS sequence"/>
</dbReference>
<evidence type="ECO:0000313" key="3">
    <source>
        <dbReference type="Proteomes" id="UP000004893"/>
    </source>
</evidence>